<dbReference type="GO" id="GO:0009966">
    <property type="term" value="P:regulation of signal transduction"/>
    <property type="evidence" value="ECO:0007669"/>
    <property type="project" value="UniProtKB-ARBA"/>
</dbReference>
<dbReference type="GO" id="GO:0001708">
    <property type="term" value="P:cell fate specification"/>
    <property type="evidence" value="ECO:0007669"/>
    <property type="project" value="UniProtKB-ARBA"/>
</dbReference>
<evidence type="ECO:0000256" key="4">
    <source>
        <dbReference type="ARBA" id="ARBA00022553"/>
    </source>
</evidence>
<comment type="subunit">
    <text evidence="16">May associate with NuRD histone deacetylase complex (HDAC). Interacts with components of HDAC complex including HDAC1, HDAC2, RBBP4, RBPP7, MTA1 and MTA2. Interacts with CCNQ. Interacts with NSD2 (via PHD-type zinc fingers 1, 2 and 3).</text>
</comment>
<evidence type="ECO:0000259" key="20">
    <source>
        <dbReference type="PROSITE" id="PS50157"/>
    </source>
</evidence>
<feature type="domain" description="C2H2-type" evidence="20">
    <location>
        <begin position="1049"/>
        <end position="1076"/>
    </location>
</feature>
<dbReference type="FunFam" id="3.30.160.60:FF:002381">
    <property type="entry name" value="Putative spalt protein"/>
    <property type="match status" value="1"/>
</dbReference>
<evidence type="ECO:0000256" key="15">
    <source>
        <dbReference type="ARBA" id="ARBA00053244"/>
    </source>
</evidence>
<dbReference type="GO" id="GO:0003337">
    <property type="term" value="P:mesenchymal to epithelial transition involved in metanephros morphogenesis"/>
    <property type="evidence" value="ECO:0007669"/>
    <property type="project" value="UniProtKB-ARBA"/>
</dbReference>
<dbReference type="SUPFAM" id="SSF46689">
    <property type="entry name" value="Homeodomain-like"/>
    <property type="match status" value="1"/>
</dbReference>
<feature type="compositionally biased region" description="Polar residues" evidence="19">
    <location>
        <begin position="387"/>
        <end position="397"/>
    </location>
</feature>
<keyword evidence="5" id="KW-0479">Metal-binding</keyword>
<evidence type="ECO:0000256" key="10">
    <source>
        <dbReference type="ARBA" id="ARBA00023015"/>
    </source>
</evidence>
<dbReference type="FunFam" id="3.30.160.60:FF:000260">
    <property type="entry name" value="Spalt-like transcription factor 1"/>
    <property type="match status" value="1"/>
</dbReference>
<feature type="region of interest" description="Disordered" evidence="19">
    <location>
        <begin position="588"/>
        <end position="630"/>
    </location>
</feature>
<evidence type="ECO:0000256" key="14">
    <source>
        <dbReference type="ARBA" id="ARBA00038474"/>
    </source>
</evidence>
<dbReference type="GO" id="GO:0005654">
    <property type="term" value="C:nucleoplasm"/>
    <property type="evidence" value="ECO:0007669"/>
    <property type="project" value="UniProtKB-ARBA"/>
</dbReference>
<feature type="compositionally biased region" description="Low complexity" evidence="19">
    <location>
        <begin position="36"/>
        <end position="47"/>
    </location>
</feature>
<evidence type="ECO:0000313" key="21">
    <source>
        <dbReference type="EMBL" id="KAK3511484.1"/>
    </source>
</evidence>
<dbReference type="Pfam" id="PF25787">
    <property type="entry name" value="HTH_SB"/>
    <property type="match status" value="1"/>
</dbReference>
<name>A0AAE0ULH4_9TELE</name>
<feature type="region of interest" description="Disordered" evidence="19">
    <location>
        <begin position="651"/>
        <end position="679"/>
    </location>
</feature>
<keyword evidence="10" id="KW-0805">Transcription regulation</keyword>
<dbReference type="GO" id="GO:0048646">
    <property type="term" value="P:anatomical structure formation involved in morphogenesis"/>
    <property type="evidence" value="ECO:0007669"/>
    <property type="project" value="UniProtKB-ARBA"/>
</dbReference>
<dbReference type="GO" id="GO:0048699">
    <property type="term" value="P:generation of neurons"/>
    <property type="evidence" value="ECO:0007669"/>
    <property type="project" value="UniProtKB-ARBA"/>
</dbReference>
<evidence type="ECO:0000256" key="19">
    <source>
        <dbReference type="SAM" id="MobiDB-lite"/>
    </source>
</evidence>
<dbReference type="GO" id="GO:0061061">
    <property type="term" value="P:muscle structure development"/>
    <property type="evidence" value="ECO:0007669"/>
    <property type="project" value="UniProtKB-ARBA"/>
</dbReference>
<dbReference type="GO" id="GO:0000122">
    <property type="term" value="P:negative regulation of transcription by RNA polymerase II"/>
    <property type="evidence" value="ECO:0007669"/>
    <property type="project" value="UniProtKB-ARBA"/>
</dbReference>
<keyword evidence="13" id="KW-0539">Nucleus</keyword>
<dbReference type="GO" id="GO:0009791">
    <property type="term" value="P:post-embryonic development"/>
    <property type="evidence" value="ECO:0007669"/>
    <property type="project" value="UniProtKB-ARBA"/>
</dbReference>
<evidence type="ECO:0000256" key="9">
    <source>
        <dbReference type="ARBA" id="ARBA00022843"/>
    </source>
</evidence>
<keyword evidence="9" id="KW-0832">Ubl conjugation</keyword>
<dbReference type="InterPro" id="IPR036388">
    <property type="entry name" value="WH-like_DNA-bd_sf"/>
</dbReference>
<feature type="compositionally biased region" description="Polar residues" evidence="19">
    <location>
        <begin position="651"/>
        <end position="660"/>
    </location>
</feature>
<dbReference type="PANTHER" id="PTHR23233">
    <property type="entry name" value="SAL-LIKE PROTEIN"/>
    <property type="match status" value="1"/>
</dbReference>
<keyword evidence="7 18" id="KW-0863">Zinc-finger</keyword>
<dbReference type="InterPro" id="IPR036236">
    <property type="entry name" value="Znf_C2H2_sf"/>
</dbReference>
<dbReference type="FunFam" id="3.30.160.60:FF:000215">
    <property type="entry name" value="Spalt-like transcription factor 3"/>
    <property type="match status" value="1"/>
</dbReference>
<keyword evidence="22" id="KW-1185">Reference proteome</keyword>
<feature type="compositionally biased region" description="Basic and acidic residues" evidence="19">
    <location>
        <begin position="609"/>
        <end position="620"/>
    </location>
</feature>
<dbReference type="CDD" id="cd20908">
    <property type="entry name" value="SUF4-like"/>
    <property type="match status" value="1"/>
</dbReference>
<dbReference type="Pfam" id="PF00096">
    <property type="entry name" value="zf-C2H2"/>
    <property type="match status" value="5"/>
</dbReference>
<dbReference type="GO" id="GO:0035295">
    <property type="term" value="P:tube development"/>
    <property type="evidence" value="ECO:0007669"/>
    <property type="project" value="UniProtKB-ARBA"/>
</dbReference>
<keyword evidence="12" id="KW-0804">Transcription</keyword>
<dbReference type="FunFam" id="3.30.160.60:FF:000025">
    <property type="entry name" value="Spalt-like transcription factor 1"/>
    <property type="match status" value="1"/>
</dbReference>
<keyword evidence="11" id="KW-0238">DNA-binding</keyword>
<feature type="region of interest" description="Disordered" evidence="19">
    <location>
        <begin position="383"/>
        <end position="458"/>
    </location>
</feature>
<dbReference type="InterPro" id="IPR051565">
    <property type="entry name" value="Sal_C2H2-zinc-finger"/>
</dbReference>
<dbReference type="PANTHER" id="PTHR23233:SF46">
    <property type="entry name" value="SAL-LIKE PROTEIN 3"/>
    <property type="match status" value="1"/>
</dbReference>
<evidence type="ECO:0000256" key="5">
    <source>
        <dbReference type="ARBA" id="ARBA00022723"/>
    </source>
</evidence>
<sequence length="1545" mass="170470">RLEVNCLGPTGLFLDSRQLSNQARKAVVMEYKRHLSTTSNSQTPNSTMAKTKELSKDTRNKIVDLHQAGKTESAIGKQLGVKKSTVGAIIRKWKTYKTTDNLPRAGAPRKISPRGVKMITRTKFSNDSAIVSLITDDDDREYRELIQDFVDWCQRNCLQINAGKTKELVVDFCRPKHPSLPPVNIQGKDIERVDSYKYLGVHLNNKLDWTDNMDTIYRIGQSRLFLLRRLRSFGVQGALLKTFFDSVVASAIFYGVVCWCSSISTADRKRLDKLIRKASSVLGMPLDTIQEVGLRNKKKKKMMRMMMIMKKKKKKKEEKQTRLKLLLSKVGSEESGSESRSGNEETLVCKTCCAEFFNWSELLEHQNKCTEEPSVLIVQEDERFPSPQGSPTESFLSAHSDPAETENMEPESELPEKGEENVSLPEENYAVGADDPMDTAAPVDKISNPSPLPPDSSESAIPLPLSCLSTNYGIPSTNVTLEILHSTRVAVAQFSQSIQGEGSGGKASSVAIPMILEQLMALQQQQVHQLQLIEQIRNQVAVMNRQPTQAALNPASKAFPSVSCTYHFQGMAPPPVLPLSGVMPSTVNGQASVSQASRLESQSFRVSQPHKEQSNPRENDSTPISLANPSAPLSTYTSVSTLLQSCNGALSSASHTQPLNSPRPHSISQSNTSANLPLLPQSPPSGVIFPNPLASIAATTNALEPLASMMKHRKVKIPNASIFETKPSSEDPFFKHKCRFCAKVFGSDSALQIHLRSHTGERPFKCNICGNRFSTKGNLKVHFQRHKDKYPHVQMNPYPVPEYLDNIPTSSGIPYGMSFPPEKTGSTWLDSKPILQTLTPRLGLQLPPTVTSVENSDSFSNAPTGRSPPRSLLARNESTPLSPTVTSTEKDIPIQSDNQLHTPKMTTCIQLNKDEGTTTVSKADEIYLPTNCVTIPSENFISASHNILSNYPSIETPIRSNTPESTDVINPVIKSSTPSQISEHIKTRFPFSGVQESMQTSETSKLQQLVENIDKKMMDPNQCVICHRVLSCQSALKMHYRIHTGERPFKCKVCGRAFTTKGNLKTHFGVHRAKPPLQVQHSCPICQKKFTNAVVLQQHIRMHMGGQIPNNLQTFPKDAIQEKNNDLILEEKSFDSVNDYDDDGLDDISYEEEDISENGENPHNNLSDSSSAPISPLPNDVSDVRTLDSDSTVSLNQLTEHKMVMSGIFDNHPDNGSPSTGNIENQSTFVPESANIIHPPTPKPTKCQPEGLQDVPISINLTFDKQERAAMVKCEMSDSPVPNALNGAVYDQIRNSSIMEHGVSQRSSDMDASIRAPVKMEMESCNRPYTPKEAPYPVFGSIQSSSTPSEAIIPGMTSLFGSPPPRRTPKQHNCNVCGKNFSSASALQIHERTHTGEKPFACSICGRAFTTKGNLKVHMGTHMWNNIPARRGRRLSVDNPLALLGAEALKFNEVFQKDLAARAMNMDQNFWSRYAVAISNGLSMKNNEISVIQNGGVPQLPTVAMDKTGSGNSSSIRALGKTSVDLAPGRHFSMLIDDNKEIRIN</sequence>
<dbReference type="SUPFAM" id="SSF57667">
    <property type="entry name" value="beta-beta-alpha zinc fingers"/>
    <property type="match status" value="4"/>
</dbReference>
<feature type="compositionally biased region" description="Polar residues" evidence="19">
    <location>
        <begin position="876"/>
        <end position="887"/>
    </location>
</feature>
<evidence type="ECO:0000256" key="16">
    <source>
        <dbReference type="ARBA" id="ARBA00062861"/>
    </source>
</evidence>
<dbReference type="Gene3D" id="3.30.160.60">
    <property type="entry name" value="Classic Zinc Finger"/>
    <property type="match status" value="6"/>
</dbReference>
<dbReference type="GO" id="GO:0000978">
    <property type="term" value="F:RNA polymerase II cis-regulatory region sequence-specific DNA binding"/>
    <property type="evidence" value="ECO:0007669"/>
    <property type="project" value="TreeGrafter"/>
</dbReference>
<dbReference type="GO" id="GO:0021772">
    <property type="term" value="P:olfactory bulb development"/>
    <property type="evidence" value="ECO:0007669"/>
    <property type="project" value="UniProtKB-ARBA"/>
</dbReference>
<keyword evidence="6" id="KW-0677">Repeat</keyword>
<reference evidence="21" key="1">
    <citation type="submission" date="2023-06" db="EMBL/GenBank/DDBJ databases">
        <title>Male Hemibagrus guttatus genome.</title>
        <authorList>
            <person name="Bian C."/>
        </authorList>
    </citation>
    <scope>NUCLEOTIDE SEQUENCE</scope>
    <source>
        <strain evidence="21">Male_cb2023</strain>
        <tissue evidence="21">Muscle</tissue>
    </source>
</reference>
<dbReference type="GO" id="GO:0045944">
    <property type="term" value="P:positive regulation of transcription by RNA polymerase II"/>
    <property type="evidence" value="ECO:0007669"/>
    <property type="project" value="UniProtKB-ARBA"/>
</dbReference>
<dbReference type="InterPro" id="IPR013087">
    <property type="entry name" value="Znf_C2H2_type"/>
</dbReference>
<feature type="domain" description="C2H2-type" evidence="20">
    <location>
        <begin position="1021"/>
        <end position="1048"/>
    </location>
</feature>
<evidence type="ECO:0000256" key="6">
    <source>
        <dbReference type="ARBA" id="ARBA00022737"/>
    </source>
</evidence>
<dbReference type="PROSITE" id="PS50157">
    <property type="entry name" value="ZINC_FINGER_C2H2_2"/>
    <property type="match status" value="7"/>
</dbReference>
<feature type="compositionally biased region" description="Polar residues" evidence="19">
    <location>
        <begin position="848"/>
        <end position="864"/>
    </location>
</feature>
<dbReference type="InterPro" id="IPR009057">
    <property type="entry name" value="Homeodomain-like_sf"/>
</dbReference>
<dbReference type="InterPro" id="IPR057667">
    <property type="entry name" value="HTH_SB"/>
</dbReference>
<dbReference type="Gene3D" id="1.10.10.10">
    <property type="entry name" value="Winged helix-like DNA-binding domain superfamily/Winged helix DNA-binding domain"/>
    <property type="match status" value="1"/>
</dbReference>
<protein>
    <recommendedName>
        <fullName evidence="17">Sal-like protein 1</fullName>
    </recommendedName>
</protein>
<dbReference type="EMBL" id="JAUCMX010000024">
    <property type="protein sequence ID" value="KAK3511484.1"/>
    <property type="molecule type" value="Genomic_DNA"/>
</dbReference>
<organism evidence="21 22">
    <name type="scientific">Hemibagrus guttatus</name>
    <dbReference type="NCBI Taxonomy" id="175788"/>
    <lineage>
        <taxon>Eukaryota</taxon>
        <taxon>Metazoa</taxon>
        <taxon>Chordata</taxon>
        <taxon>Craniata</taxon>
        <taxon>Vertebrata</taxon>
        <taxon>Euteleostomi</taxon>
        <taxon>Actinopterygii</taxon>
        <taxon>Neopterygii</taxon>
        <taxon>Teleostei</taxon>
        <taxon>Ostariophysi</taxon>
        <taxon>Siluriformes</taxon>
        <taxon>Bagridae</taxon>
        <taxon>Hemibagrus</taxon>
    </lineage>
</organism>
<keyword evidence="3" id="KW-1017">Isopeptide bond</keyword>
<feature type="compositionally biased region" description="Polar residues" evidence="19">
    <location>
        <begin position="666"/>
        <end position="675"/>
    </location>
</feature>
<evidence type="ECO:0000256" key="11">
    <source>
        <dbReference type="ARBA" id="ARBA00023125"/>
    </source>
</evidence>
<feature type="domain" description="C2H2-type" evidence="20">
    <location>
        <begin position="1400"/>
        <end position="1422"/>
    </location>
</feature>
<dbReference type="GO" id="GO:0008270">
    <property type="term" value="F:zinc ion binding"/>
    <property type="evidence" value="ECO:0007669"/>
    <property type="project" value="UniProtKB-KW"/>
</dbReference>
<feature type="region of interest" description="Disordered" evidence="19">
    <location>
        <begin position="34"/>
        <end position="54"/>
    </location>
</feature>
<comment type="caution">
    <text evidence="21">The sequence shown here is derived from an EMBL/GenBank/DDBJ whole genome shotgun (WGS) entry which is preliminary data.</text>
</comment>
<comment type="function">
    <text evidence="15">Transcriptional repressor involved in organogenesis. Plays an essential role in ureteric bud invasion during kidney development.</text>
</comment>
<evidence type="ECO:0000256" key="3">
    <source>
        <dbReference type="ARBA" id="ARBA00022499"/>
    </source>
</evidence>
<dbReference type="PROSITE" id="PS00028">
    <property type="entry name" value="ZINC_FINGER_C2H2_1"/>
    <property type="match status" value="7"/>
</dbReference>
<feature type="compositionally biased region" description="Polar residues" evidence="19">
    <location>
        <begin position="1158"/>
        <end position="1173"/>
    </location>
</feature>
<comment type="subcellular location">
    <subcellularLocation>
        <location evidence="1">Nucleus</location>
    </subcellularLocation>
</comment>
<accession>A0AAE0ULH4</accession>
<keyword evidence="2" id="KW-0678">Repressor</keyword>
<comment type="similarity">
    <text evidence="14">Belongs to the sal C2H2-type zinc-finger protein family.</text>
</comment>
<evidence type="ECO:0000256" key="2">
    <source>
        <dbReference type="ARBA" id="ARBA00022491"/>
    </source>
</evidence>
<evidence type="ECO:0000256" key="18">
    <source>
        <dbReference type="PROSITE-ProRule" id="PRU00042"/>
    </source>
</evidence>
<evidence type="ECO:0000256" key="13">
    <source>
        <dbReference type="ARBA" id="ARBA00023242"/>
    </source>
</evidence>
<dbReference type="FunFam" id="3.30.160.60:FF:000079">
    <property type="entry name" value="Spalt-like transcription factor 3"/>
    <property type="match status" value="1"/>
</dbReference>
<keyword evidence="8" id="KW-0862">Zinc</keyword>
<dbReference type="Proteomes" id="UP001274896">
    <property type="component" value="Unassembled WGS sequence"/>
</dbReference>
<feature type="region of interest" description="Disordered" evidence="19">
    <location>
        <begin position="846"/>
        <end position="891"/>
    </location>
</feature>
<dbReference type="FunFam" id="3.30.160.60:FF:000689">
    <property type="entry name" value="Spalt like transcription factor 1"/>
    <property type="match status" value="1"/>
</dbReference>
<feature type="region of interest" description="Disordered" evidence="19">
    <location>
        <begin position="1154"/>
        <end position="1188"/>
    </location>
</feature>
<keyword evidence="4" id="KW-0597">Phosphoprotein</keyword>
<evidence type="ECO:0000256" key="12">
    <source>
        <dbReference type="ARBA" id="ARBA00023163"/>
    </source>
</evidence>
<evidence type="ECO:0000256" key="8">
    <source>
        <dbReference type="ARBA" id="ARBA00022833"/>
    </source>
</evidence>
<feature type="domain" description="C2H2-type" evidence="20">
    <location>
        <begin position="736"/>
        <end position="763"/>
    </location>
</feature>
<evidence type="ECO:0000313" key="22">
    <source>
        <dbReference type="Proteomes" id="UP001274896"/>
    </source>
</evidence>
<gene>
    <name evidence="21" type="ORF">QTP70_008948</name>
</gene>
<dbReference type="GO" id="GO:0000792">
    <property type="term" value="C:heterochromatin"/>
    <property type="evidence" value="ECO:0007669"/>
    <property type="project" value="UniProtKB-ARBA"/>
</dbReference>
<feature type="compositionally biased region" description="Acidic residues" evidence="19">
    <location>
        <begin position="403"/>
        <end position="413"/>
    </location>
</feature>
<proteinExistence type="inferred from homology"/>
<evidence type="ECO:0000256" key="17">
    <source>
        <dbReference type="ARBA" id="ARBA00069282"/>
    </source>
</evidence>
<dbReference type="SMART" id="SM00355">
    <property type="entry name" value="ZnF_C2H2"/>
    <property type="match status" value="8"/>
</dbReference>
<feature type="domain" description="C2H2-type" evidence="20">
    <location>
        <begin position="764"/>
        <end position="791"/>
    </location>
</feature>
<feature type="compositionally biased region" description="Polar residues" evidence="19">
    <location>
        <begin position="588"/>
        <end position="606"/>
    </location>
</feature>
<dbReference type="GO" id="GO:0000981">
    <property type="term" value="F:DNA-binding transcription factor activity, RNA polymerase II-specific"/>
    <property type="evidence" value="ECO:0007669"/>
    <property type="project" value="TreeGrafter"/>
</dbReference>
<feature type="non-terminal residue" evidence="21">
    <location>
        <position position="1"/>
    </location>
</feature>
<dbReference type="GO" id="GO:0007507">
    <property type="term" value="P:heart development"/>
    <property type="evidence" value="ECO:0007669"/>
    <property type="project" value="UniProtKB-ARBA"/>
</dbReference>
<feature type="domain" description="C2H2-type" evidence="20">
    <location>
        <begin position="1372"/>
        <end position="1399"/>
    </location>
</feature>
<evidence type="ECO:0000256" key="1">
    <source>
        <dbReference type="ARBA" id="ARBA00004123"/>
    </source>
</evidence>
<feature type="domain" description="C2H2-type" evidence="20">
    <location>
        <begin position="1081"/>
        <end position="1108"/>
    </location>
</feature>
<evidence type="ECO:0000256" key="7">
    <source>
        <dbReference type="ARBA" id="ARBA00022771"/>
    </source>
</evidence>
<feature type="compositionally biased region" description="Polar residues" evidence="19">
    <location>
        <begin position="621"/>
        <end position="630"/>
    </location>
</feature>